<dbReference type="Proteomes" id="UP000238479">
    <property type="component" value="Chromosome 7"/>
</dbReference>
<name>A0A2P6P908_ROSCH</name>
<dbReference type="EMBL" id="PDCK01000045">
    <property type="protein sequence ID" value="PRQ18408.1"/>
    <property type="molecule type" value="Genomic_DNA"/>
</dbReference>
<proteinExistence type="predicted"/>
<dbReference type="Gene3D" id="2.120.10.80">
    <property type="entry name" value="Kelch-type beta propeller"/>
    <property type="match status" value="1"/>
</dbReference>
<gene>
    <name evidence="1" type="ORF">RchiOBHm_Chr7g0205711</name>
</gene>
<dbReference type="AlphaFoldDB" id="A0A2P6P908"/>
<organism evidence="1 2">
    <name type="scientific">Rosa chinensis</name>
    <name type="common">China rose</name>
    <dbReference type="NCBI Taxonomy" id="74649"/>
    <lineage>
        <taxon>Eukaryota</taxon>
        <taxon>Viridiplantae</taxon>
        <taxon>Streptophyta</taxon>
        <taxon>Embryophyta</taxon>
        <taxon>Tracheophyta</taxon>
        <taxon>Spermatophyta</taxon>
        <taxon>Magnoliopsida</taxon>
        <taxon>eudicotyledons</taxon>
        <taxon>Gunneridae</taxon>
        <taxon>Pentapetalae</taxon>
        <taxon>rosids</taxon>
        <taxon>fabids</taxon>
        <taxon>Rosales</taxon>
        <taxon>Rosaceae</taxon>
        <taxon>Rosoideae</taxon>
        <taxon>Rosoideae incertae sedis</taxon>
        <taxon>Rosa</taxon>
    </lineage>
</organism>
<evidence type="ECO:0000313" key="1">
    <source>
        <dbReference type="EMBL" id="PRQ18408.1"/>
    </source>
</evidence>
<dbReference type="InterPro" id="IPR015915">
    <property type="entry name" value="Kelch-typ_b-propeller"/>
</dbReference>
<comment type="caution">
    <text evidence="1">The sequence shown here is derived from an EMBL/GenBank/DDBJ whole genome shotgun (WGS) entry which is preliminary data.</text>
</comment>
<dbReference type="Pfam" id="PF07893">
    <property type="entry name" value="DUF1668"/>
    <property type="match status" value="1"/>
</dbReference>
<dbReference type="OMA" id="MAYHENR"/>
<keyword evidence="2" id="KW-1185">Reference proteome</keyword>
<protein>
    <submittedName>
        <fullName evidence="1">Putative kelch-type beta propeller</fullName>
    </submittedName>
</protein>
<evidence type="ECO:0000313" key="2">
    <source>
        <dbReference type="Proteomes" id="UP000238479"/>
    </source>
</evidence>
<dbReference type="InterPro" id="IPR012871">
    <property type="entry name" value="DUF1668_ORYSA"/>
</dbReference>
<sequence length="360" mass="40136">MSMKGESSSKQGEEISVFVLVTTFEGDFYGALFEVKLDRRGQVMGGCGATQPPLLDPVARFFEKDSNIPEFYTFGGVCICNKLYLLLSSGSDIGPCNDDDEITTPKKPDSLNGYILDIKTRALVKFSPPKASKSSGTVIHAYEKIYFLLDPFCFPCEPEDSFERYDPINDSWESLKPFPYSKDWATTKITGHAVYDGSILFSIYGHRQPAVMAYHENRDYWEPVKVEDFCWSGKALVVGNTMYALSLQPGEVIAFSIITDQTDEGHAAFSLGKPSLLSGMEIKFPPNPSRRSQYLAHLGGLEFCLVQSGFTYKGNDRQPLSITTFRIEEGNNIKILHSAVRDVDIEGFSGFLVSFCFTQC</sequence>
<dbReference type="SUPFAM" id="SSF117281">
    <property type="entry name" value="Kelch motif"/>
    <property type="match status" value="1"/>
</dbReference>
<accession>A0A2P6P908</accession>
<dbReference type="Gramene" id="PRQ18408">
    <property type="protein sequence ID" value="PRQ18408"/>
    <property type="gene ID" value="RchiOBHm_Chr7g0205711"/>
</dbReference>
<reference evidence="1 2" key="1">
    <citation type="journal article" date="2018" name="Nat. Genet.">
        <title>The Rosa genome provides new insights in the design of modern roses.</title>
        <authorList>
            <person name="Bendahmane M."/>
        </authorList>
    </citation>
    <scope>NUCLEOTIDE SEQUENCE [LARGE SCALE GENOMIC DNA]</scope>
    <source>
        <strain evidence="2">cv. Old Blush</strain>
    </source>
</reference>